<dbReference type="InterPro" id="IPR006311">
    <property type="entry name" value="TAT_signal"/>
</dbReference>
<comment type="subcellular location">
    <subcellularLocation>
        <location evidence="1">Periplasm</location>
    </subcellularLocation>
</comment>
<dbReference type="GO" id="GO:0042597">
    <property type="term" value="C:periplasmic space"/>
    <property type="evidence" value="ECO:0007669"/>
    <property type="project" value="UniProtKB-SubCell"/>
</dbReference>
<dbReference type="KEGG" id="htq:FRZ44_27370"/>
<dbReference type="InterPro" id="IPR001188">
    <property type="entry name" value="Sperm_putr-bd"/>
</dbReference>
<dbReference type="InterPro" id="IPR006059">
    <property type="entry name" value="SBP"/>
</dbReference>
<feature type="signal peptide" evidence="5">
    <location>
        <begin position="1"/>
        <end position="29"/>
    </location>
</feature>
<dbReference type="PRINTS" id="PR00909">
    <property type="entry name" value="SPERMDNBNDNG"/>
</dbReference>
<accession>A0A5J6MJJ9</accession>
<evidence type="ECO:0000256" key="4">
    <source>
        <dbReference type="ARBA" id="ARBA00022764"/>
    </source>
</evidence>
<dbReference type="PANTHER" id="PTHR30222:SF17">
    <property type="entry name" value="SPERMIDINE_PUTRESCINE-BINDING PERIPLASMIC PROTEIN"/>
    <property type="match status" value="1"/>
</dbReference>
<dbReference type="SUPFAM" id="SSF53850">
    <property type="entry name" value="Periplasmic binding protein-like II"/>
    <property type="match status" value="1"/>
</dbReference>
<dbReference type="Gene3D" id="3.40.190.10">
    <property type="entry name" value="Periplasmic binding protein-like II"/>
    <property type="match status" value="2"/>
</dbReference>
<dbReference type="Pfam" id="PF13416">
    <property type="entry name" value="SBP_bac_8"/>
    <property type="match status" value="1"/>
</dbReference>
<dbReference type="AlphaFoldDB" id="A0A5J6MJJ9"/>
<dbReference type="PANTHER" id="PTHR30222">
    <property type="entry name" value="SPERMIDINE/PUTRESCINE-BINDING PERIPLASMIC PROTEIN"/>
    <property type="match status" value="1"/>
</dbReference>
<dbReference type="OrthoDB" id="6776301at2"/>
<name>A0A5J6MJJ9_9PROT</name>
<keyword evidence="3 5" id="KW-0732">Signal</keyword>
<evidence type="ECO:0000256" key="3">
    <source>
        <dbReference type="ARBA" id="ARBA00022729"/>
    </source>
</evidence>
<keyword evidence="7" id="KW-1185">Reference proteome</keyword>
<dbReference type="RefSeq" id="WP_151177703.1">
    <property type="nucleotide sequence ID" value="NZ_CP042906.1"/>
</dbReference>
<gene>
    <name evidence="6" type="ORF">FRZ44_27370</name>
</gene>
<evidence type="ECO:0000256" key="5">
    <source>
        <dbReference type="SAM" id="SignalP"/>
    </source>
</evidence>
<evidence type="ECO:0000256" key="1">
    <source>
        <dbReference type="ARBA" id="ARBA00004418"/>
    </source>
</evidence>
<feature type="chain" id="PRO_5023820965" evidence="5">
    <location>
        <begin position="30"/>
        <end position="358"/>
    </location>
</feature>
<dbReference type="PROSITE" id="PS51318">
    <property type="entry name" value="TAT"/>
    <property type="match status" value="1"/>
</dbReference>
<dbReference type="Proteomes" id="UP000326202">
    <property type="component" value="Chromosome"/>
</dbReference>
<evidence type="ECO:0000256" key="2">
    <source>
        <dbReference type="ARBA" id="ARBA00022448"/>
    </source>
</evidence>
<evidence type="ECO:0000313" key="7">
    <source>
        <dbReference type="Proteomes" id="UP000326202"/>
    </source>
</evidence>
<dbReference type="EMBL" id="CP042906">
    <property type="protein sequence ID" value="QEX17437.1"/>
    <property type="molecule type" value="Genomic_DNA"/>
</dbReference>
<protein>
    <submittedName>
        <fullName evidence="6">Spermidine/putrescine ABC transporter substrate-binding protein</fullName>
    </submittedName>
</protein>
<evidence type="ECO:0000313" key="6">
    <source>
        <dbReference type="EMBL" id="QEX17437.1"/>
    </source>
</evidence>
<reference evidence="6 7" key="1">
    <citation type="submission" date="2019-08" db="EMBL/GenBank/DDBJ databases">
        <title>Hyperibacter terrae gen. nov., sp. nov. and Hyperibacter viscosus sp. nov., two new members in the family Rhodospirillaceae isolated from the rhizosphere of Hypericum perforatum.</title>
        <authorList>
            <person name="Noviana Z."/>
        </authorList>
    </citation>
    <scope>NUCLEOTIDE SEQUENCE [LARGE SCALE GENOMIC DNA]</scope>
    <source>
        <strain evidence="6 7">R5913</strain>
    </source>
</reference>
<dbReference type="GO" id="GO:0015846">
    <property type="term" value="P:polyamine transport"/>
    <property type="evidence" value="ECO:0007669"/>
    <property type="project" value="InterPro"/>
</dbReference>
<keyword evidence="4" id="KW-0574">Periplasm</keyword>
<sequence>MLSRRALMGTAAATFAAAATLAVSPRARAAGDLRVLNWQGYGTDEAWALESFKKKTGLNVVHDYFNSEQEMLTKLRTSPGAYDVVLINSTYTQQAGEEGLIQPIDTSKITNFSTLLPAMRDSVYLNTSGKTYGIAWVWGMTGIAFNEDTVKPAPTSVEVLWDPKFAGRVCLRDDAIEVVSFAAIATGQDMNHPKDLDKIKAKLMALKPQVKTFWASEDEWNKFFAAKQFDVSTYWSGSAARSKTNSKLPVGFMIPSEGGIGWFDGLSVAKGAPNADGAAAFIDYMVSPEFYYEWATKIGAPASANLKANATLPDSDIGKQIHGDAEAIKRLTYMAPLSDKERQAYGDLWAEVKTELAQ</sequence>
<dbReference type="GO" id="GO:0019808">
    <property type="term" value="F:polyamine binding"/>
    <property type="evidence" value="ECO:0007669"/>
    <property type="project" value="InterPro"/>
</dbReference>
<proteinExistence type="predicted"/>
<keyword evidence="2" id="KW-0813">Transport</keyword>
<organism evidence="6 7">
    <name type="scientific">Hypericibacter terrae</name>
    <dbReference type="NCBI Taxonomy" id="2602015"/>
    <lineage>
        <taxon>Bacteria</taxon>
        <taxon>Pseudomonadati</taxon>
        <taxon>Pseudomonadota</taxon>
        <taxon>Alphaproteobacteria</taxon>
        <taxon>Rhodospirillales</taxon>
        <taxon>Dongiaceae</taxon>
        <taxon>Hypericibacter</taxon>
    </lineage>
</organism>